<evidence type="ECO:0000256" key="7">
    <source>
        <dbReference type="ARBA" id="ARBA00036482"/>
    </source>
</evidence>
<name>A0A3Q3F5Z0_9LABR</name>
<keyword evidence="12" id="KW-1185">Reference proteome</keyword>
<dbReference type="SUPFAM" id="SSF52833">
    <property type="entry name" value="Thioredoxin-like"/>
    <property type="match status" value="1"/>
</dbReference>
<evidence type="ECO:0000256" key="10">
    <source>
        <dbReference type="ARBA" id="ARBA00042292"/>
    </source>
</evidence>
<dbReference type="PANTHER" id="PTHR11592">
    <property type="entry name" value="GLUTATHIONE PEROXIDASE"/>
    <property type="match status" value="1"/>
</dbReference>
<evidence type="ECO:0000256" key="6">
    <source>
        <dbReference type="ARBA" id="ARBA00036108"/>
    </source>
</evidence>
<reference evidence="11" key="1">
    <citation type="submission" date="2025-08" db="UniProtKB">
        <authorList>
            <consortium name="Ensembl"/>
        </authorList>
    </citation>
    <scope>IDENTIFICATION</scope>
</reference>
<dbReference type="FunFam" id="3.40.30.10:FF:000153">
    <property type="entry name" value="Glutathione peroxidase"/>
    <property type="match status" value="1"/>
</dbReference>
<dbReference type="GO" id="GO:0042744">
    <property type="term" value="P:hydrogen peroxide catabolic process"/>
    <property type="evidence" value="ECO:0007669"/>
    <property type="project" value="TreeGrafter"/>
</dbReference>
<dbReference type="InterPro" id="IPR000889">
    <property type="entry name" value="Glutathione_peroxidase"/>
</dbReference>
<dbReference type="CDD" id="cd00340">
    <property type="entry name" value="GSH_Peroxidase"/>
    <property type="match status" value="1"/>
</dbReference>
<dbReference type="Pfam" id="PF00255">
    <property type="entry name" value="GSHPx"/>
    <property type="match status" value="1"/>
</dbReference>
<comment type="similarity">
    <text evidence="1">Belongs to the glutathione peroxidase family.</text>
</comment>
<dbReference type="AlphaFoldDB" id="A0A3Q3F5Z0"/>
<keyword evidence="5" id="KW-0560">Oxidoreductase</keyword>
<dbReference type="STRING" id="56723.ENSLBEP00000014267"/>
<accession>A0A3Q3F5Z0</accession>
<dbReference type="Ensembl" id="ENSLBET00000015100.1">
    <property type="protein sequence ID" value="ENSLBEP00000014267.1"/>
    <property type="gene ID" value="ENSLBEG00000011090.1"/>
</dbReference>
<dbReference type="GO" id="GO:0006749">
    <property type="term" value="P:glutathione metabolic process"/>
    <property type="evidence" value="ECO:0007669"/>
    <property type="project" value="TreeGrafter"/>
</dbReference>
<keyword evidence="4" id="KW-0712">Selenocysteine</keyword>
<reference evidence="11" key="2">
    <citation type="submission" date="2025-09" db="UniProtKB">
        <authorList>
            <consortium name="Ensembl"/>
        </authorList>
    </citation>
    <scope>IDENTIFICATION</scope>
</reference>
<dbReference type="GO" id="GO:0005829">
    <property type="term" value="C:cytosol"/>
    <property type="evidence" value="ECO:0007669"/>
    <property type="project" value="TreeGrafter"/>
</dbReference>
<comment type="catalytic activity">
    <reaction evidence="7">
        <text>(12S)-hydroperoxy-(5Z,8Z,10E,14Z)-eicosatetraenoate + 2 glutathione = (12S)-hydroxy-(5Z,8Z,10E,14Z)-eicosatetraenoate + glutathione disulfide + H2O</text>
        <dbReference type="Rhea" id="RHEA:50708"/>
        <dbReference type="ChEBI" id="CHEBI:15377"/>
        <dbReference type="ChEBI" id="CHEBI:57444"/>
        <dbReference type="ChEBI" id="CHEBI:57925"/>
        <dbReference type="ChEBI" id="CHEBI:58297"/>
        <dbReference type="ChEBI" id="CHEBI:90680"/>
    </reaction>
    <physiologicalReaction direction="left-to-right" evidence="7">
        <dbReference type="Rhea" id="RHEA:50709"/>
    </physiologicalReaction>
</comment>
<dbReference type="PIRSF" id="PIRSF000303">
    <property type="entry name" value="Glutathion_perox"/>
    <property type="match status" value="1"/>
</dbReference>
<evidence type="ECO:0000256" key="5">
    <source>
        <dbReference type="ARBA" id="ARBA00023002"/>
    </source>
</evidence>
<evidence type="ECO:0000256" key="8">
    <source>
        <dbReference type="ARBA" id="ARBA00038541"/>
    </source>
</evidence>
<dbReference type="EC" id="1.11.1.9" evidence="2"/>
<evidence type="ECO:0000256" key="1">
    <source>
        <dbReference type="ARBA" id="ARBA00006926"/>
    </source>
</evidence>
<dbReference type="Proteomes" id="UP000261660">
    <property type="component" value="Unplaced"/>
</dbReference>
<evidence type="ECO:0000256" key="2">
    <source>
        <dbReference type="ARBA" id="ARBA00012310"/>
    </source>
</evidence>
<dbReference type="GO" id="GO:0005739">
    <property type="term" value="C:mitochondrion"/>
    <property type="evidence" value="ECO:0007669"/>
    <property type="project" value="TreeGrafter"/>
</dbReference>
<dbReference type="InParanoid" id="A0A3Q3F5Z0"/>
<dbReference type="InterPro" id="IPR036249">
    <property type="entry name" value="Thioredoxin-like_sf"/>
</dbReference>
<dbReference type="GO" id="GO:0042542">
    <property type="term" value="P:response to hydrogen peroxide"/>
    <property type="evidence" value="ECO:0007669"/>
    <property type="project" value="TreeGrafter"/>
</dbReference>
<protein>
    <recommendedName>
        <fullName evidence="9">Glutathione peroxidase 1</fullName>
        <ecNumber evidence="2">1.11.1.9</ecNumber>
    </recommendedName>
    <alternativeName>
        <fullName evidence="10">Cellular glutathione peroxidase</fullName>
    </alternativeName>
</protein>
<dbReference type="PANTHER" id="PTHR11592:SF41">
    <property type="entry name" value="GLUTATHIONE PEROXIDASE 1"/>
    <property type="match status" value="1"/>
</dbReference>
<evidence type="ECO:0000256" key="3">
    <source>
        <dbReference type="ARBA" id="ARBA00022559"/>
    </source>
</evidence>
<evidence type="ECO:0000256" key="9">
    <source>
        <dbReference type="ARBA" id="ARBA00040407"/>
    </source>
</evidence>
<comment type="subunit">
    <text evidence="8">Homotetramer. Interacts with MIEN1.</text>
</comment>
<dbReference type="GeneTree" id="ENSGT00940000156150"/>
<organism evidence="11 12">
    <name type="scientific">Labrus bergylta</name>
    <name type="common">ballan wrasse</name>
    <dbReference type="NCBI Taxonomy" id="56723"/>
    <lineage>
        <taxon>Eukaryota</taxon>
        <taxon>Metazoa</taxon>
        <taxon>Chordata</taxon>
        <taxon>Craniata</taxon>
        <taxon>Vertebrata</taxon>
        <taxon>Euteleostomi</taxon>
        <taxon>Actinopterygii</taxon>
        <taxon>Neopterygii</taxon>
        <taxon>Teleostei</taxon>
        <taxon>Neoteleostei</taxon>
        <taxon>Acanthomorphata</taxon>
        <taxon>Eupercaria</taxon>
        <taxon>Labriformes</taxon>
        <taxon>Labridae</taxon>
        <taxon>Labrus</taxon>
    </lineage>
</organism>
<evidence type="ECO:0000313" key="11">
    <source>
        <dbReference type="Ensembl" id="ENSLBEP00000014267.1"/>
    </source>
</evidence>
<sequence length="184" mass="20869">SFGAEPLRSMEAKFYDLTSKLLTGETFNFSSLKGKVVLIENVMNELHDRYGSKGLVVLGVPCNQFGHQENCKNDEILLSLKYVRPGNGFEPKFQLLEKVDVNGKDAHPLFEFLREALPCPSDDPSALISDPKLIIWSPVCRNDVAWNFEKFLIRPDGTPFKRYSRRFLTSNIEGDIKKLLDQAS</sequence>
<dbReference type="PROSITE" id="PS51355">
    <property type="entry name" value="GLUTATHIONE_PEROXID_3"/>
    <property type="match status" value="1"/>
</dbReference>
<keyword evidence="3" id="KW-0575">Peroxidase</keyword>
<comment type="catalytic activity">
    <reaction evidence="6">
        <text>2 glutathione + H2O2 = glutathione disulfide + 2 H2O</text>
        <dbReference type="Rhea" id="RHEA:16833"/>
        <dbReference type="ChEBI" id="CHEBI:15377"/>
        <dbReference type="ChEBI" id="CHEBI:16240"/>
        <dbReference type="ChEBI" id="CHEBI:57925"/>
        <dbReference type="ChEBI" id="CHEBI:58297"/>
        <dbReference type="EC" id="1.11.1.9"/>
    </reaction>
    <physiologicalReaction direction="left-to-right" evidence="6">
        <dbReference type="Rhea" id="RHEA:16834"/>
    </physiologicalReaction>
</comment>
<evidence type="ECO:0000256" key="4">
    <source>
        <dbReference type="ARBA" id="ARBA00022933"/>
    </source>
</evidence>
<dbReference type="Gene3D" id="3.40.30.10">
    <property type="entry name" value="Glutaredoxin"/>
    <property type="match status" value="1"/>
</dbReference>
<evidence type="ECO:0000313" key="12">
    <source>
        <dbReference type="Proteomes" id="UP000261660"/>
    </source>
</evidence>
<proteinExistence type="inferred from homology"/>
<dbReference type="GO" id="GO:0010269">
    <property type="term" value="P:response to selenium ion"/>
    <property type="evidence" value="ECO:0007669"/>
    <property type="project" value="TreeGrafter"/>
</dbReference>
<dbReference type="GO" id="GO:0004602">
    <property type="term" value="F:glutathione peroxidase activity"/>
    <property type="evidence" value="ECO:0007669"/>
    <property type="project" value="UniProtKB-EC"/>
</dbReference>